<keyword evidence="3" id="KW-1185">Reference proteome</keyword>
<name>A0A9Q0IC22_9TELE</name>
<dbReference type="Proteomes" id="UP001148018">
    <property type="component" value="Unassembled WGS sequence"/>
</dbReference>
<comment type="caution">
    <text evidence="2">The sequence shown here is derived from an EMBL/GenBank/DDBJ whole genome shotgun (WGS) entry which is preliminary data.</text>
</comment>
<dbReference type="AlphaFoldDB" id="A0A9Q0IC22"/>
<evidence type="ECO:0000313" key="2">
    <source>
        <dbReference type="EMBL" id="KAJ3592810.1"/>
    </source>
</evidence>
<organism evidence="2 3">
    <name type="scientific">Muraenolepis orangiensis</name>
    <name type="common">Patagonian moray cod</name>
    <dbReference type="NCBI Taxonomy" id="630683"/>
    <lineage>
        <taxon>Eukaryota</taxon>
        <taxon>Metazoa</taxon>
        <taxon>Chordata</taxon>
        <taxon>Craniata</taxon>
        <taxon>Vertebrata</taxon>
        <taxon>Euteleostomi</taxon>
        <taxon>Actinopterygii</taxon>
        <taxon>Neopterygii</taxon>
        <taxon>Teleostei</taxon>
        <taxon>Neoteleostei</taxon>
        <taxon>Acanthomorphata</taxon>
        <taxon>Zeiogadaria</taxon>
        <taxon>Gadariae</taxon>
        <taxon>Gadiformes</taxon>
        <taxon>Muraenolepidoidei</taxon>
        <taxon>Muraenolepididae</taxon>
        <taxon>Muraenolepis</taxon>
    </lineage>
</organism>
<sequence>MNFREGDGGGGPGLPVHSPVTRLDEVRAKPQQRSFSSADMKRTGRGQHVTCRGTRLDNNTPIPNANSIRNAKCMSCIRLDRWLHHTATRRAAVKGTALLAAASFSSVSCSLFYAASKPIGAPTTPDHSHCRQHCREDFYFPKPRNAPFVCVSYGCF</sequence>
<dbReference type="EMBL" id="JANIIK010000112">
    <property type="protein sequence ID" value="KAJ3592810.1"/>
    <property type="molecule type" value="Genomic_DNA"/>
</dbReference>
<protein>
    <submittedName>
        <fullName evidence="2">Uncharacterized protein</fullName>
    </submittedName>
</protein>
<evidence type="ECO:0000256" key="1">
    <source>
        <dbReference type="SAM" id="MobiDB-lite"/>
    </source>
</evidence>
<gene>
    <name evidence="2" type="ORF">NHX12_005149</name>
</gene>
<feature type="region of interest" description="Disordered" evidence="1">
    <location>
        <begin position="1"/>
        <end position="48"/>
    </location>
</feature>
<accession>A0A9Q0IC22</accession>
<proteinExistence type="predicted"/>
<evidence type="ECO:0000313" key="3">
    <source>
        <dbReference type="Proteomes" id="UP001148018"/>
    </source>
</evidence>
<reference evidence="2" key="1">
    <citation type="submission" date="2022-07" db="EMBL/GenBank/DDBJ databases">
        <title>Chromosome-level genome of Muraenolepis orangiensis.</title>
        <authorList>
            <person name="Kim J."/>
        </authorList>
    </citation>
    <scope>NUCLEOTIDE SEQUENCE</scope>
    <source>
        <strain evidence="2">KU_S4_2022</strain>
        <tissue evidence="2">Muscle</tissue>
    </source>
</reference>